<evidence type="ECO:0000259" key="1">
    <source>
        <dbReference type="PROSITE" id="PS50995"/>
    </source>
</evidence>
<keyword evidence="3" id="KW-1185">Reference proteome</keyword>
<reference evidence="2 3" key="1">
    <citation type="submission" date="2020-07" db="EMBL/GenBank/DDBJ databases">
        <title>Sequencing the genomes of 1000 actinobacteria strains.</title>
        <authorList>
            <person name="Klenk H.-P."/>
        </authorList>
    </citation>
    <scope>NUCLEOTIDE SEQUENCE [LARGE SCALE GENOMIC DNA]</scope>
    <source>
        <strain evidence="2 3">DSM 26341</strain>
    </source>
</reference>
<dbReference type="PRINTS" id="PR00598">
    <property type="entry name" value="HTHMARR"/>
</dbReference>
<dbReference type="InterPro" id="IPR036390">
    <property type="entry name" value="WH_DNA-bd_sf"/>
</dbReference>
<dbReference type="GO" id="GO:0003700">
    <property type="term" value="F:DNA-binding transcription factor activity"/>
    <property type="evidence" value="ECO:0007669"/>
    <property type="project" value="InterPro"/>
</dbReference>
<keyword evidence="2" id="KW-0238">DNA-binding</keyword>
<dbReference type="Gene3D" id="1.10.10.10">
    <property type="entry name" value="Winged helix-like DNA-binding domain superfamily/Winged helix DNA-binding domain"/>
    <property type="match status" value="1"/>
</dbReference>
<evidence type="ECO:0000313" key="3">
    <source>
        <dbReference type="Proteomes" id="UP000539111"/>
    </source>
</evidence>
<dbReference type="Proteomes" id="UP000539111">
    <property type="component" value="Unassembled WGS sequence"/>
</dbReference>
<feature type="domain" description="HTH marR-type" evidence="1">
    <location>
        <begin position="5"/>
        <end position="136"/>
    </location>
</feature>
<dbReference type="InterPro" id="IPR039422">
    <property type="entry name" value="MarR/SlyA-like"/>
</dbReference>
<dbReference type="RefSeq" id="WP_179429083.1">
    <property type="nucleotide sequence ID" value="NZ_JACBZP010000001.1"/>
</dbReference>
<dbReference type="EMBL" id="JACBZP010000001">
    <property type="protein sequence ID" value="NYI68788.1"/>
    <property type="molecule type" value="Genomic_DNA"/>
</dbReference>
<sequence length="146" mass="16330">MDTEDHQTVDVLVRLAFVILARLQAHAAATDLSTQQVRLLGILRDSEPTIKELAAQMGTDKSSMSGAVMRAERRGLVSRAPDERDRRAVRVRLEPAGRNLVGAATRQFEVEIGELFESLTERQQALWRDFTLRMLVADAADRCVDL</sequence>
<comment type="caution">
    <text evidence="2">The sequence shown here is derived from an EMBL/GenBank/DDBJ whole genome shotgun (WGS) entry which is preliminary data.</text>
</comment>
<dbReference type="PANTHER" id="PTHR33164">
    <property type="entry name" value="TRANSCRIPTIONAL REGULATOR, MARR FAMILY"/>
    <property type="match status" value="1"/>
</dbReference>
<dbReference type="GO" id="GO:0003677">
    <property type="term" value="F:DNA binding"/>
    <property type="evidence" value="ECO:0007669"/>
    <property type="project" value="UniProtKB-KW"/>
</dbReference>
<dbReference type="SMART" id="SM00347">
    <property type="entry name" value="HTH_MARR"/>
    <property type="match status" value="1"/>
</dbReference>
<dbReference type="PROSITE" id="PS50995">
    <property type="entry name" value="HTH_MARR_2"/>
    <property type="match status" value="1"/>
</dbReference>
<name>A0A7Z0D4L5_9MICO</name>
<evidence type="ECO:0000313" key="2">
    <source>
        <dbReference type="EMBL" id="NYI68788.1"/>
    </source>
</evidence>
<dbReference type="Pfam" id="PF12802">
    <property type="entry name" value="MarR_2"/>
    <property type="match status" value="1"/>
</dbReference>
<dbReference type="InterPro" id="IPR036388">
    <property type="entry name" value="WH-like_DNA-bd_sf"/>
</dbReference>
<dbReference type="AlphaFoldDB" id="A0A7Z0D4L5"/>
<protein>
    <submittedName>
        <fullName evidence="2">DNA-binding MarR family transcriptional regulator</fullName>
    </submittedName>
</protein>
<dbReference type="SUPFAM" id="SSF46785">
    <property type="entry name" value="Winged helix' DNA-binding domain"/>
    <property type="match status" value="1"/>
</dbReference>
<dbReference type="GO" id="GO:0006950">
    <property type="term" value="P:response to stress"/>
    <property type="evidence" value="ECO:0007669"/>
    <property type="project" value="TreeGrafter"/>
</dbReference>
<dbReference type="InterPro" id="IPR000835">
    <property type="entry name" value="HTH_MarR-typ"/>
</dbReference>
<dbReference type="PANTHER" id="PTHR33164:SF43">
    <property type="entry name" value="HTH-TYPE TRANSCRIPTIONAL REPRESSOR YETL"/>
    <property type="match status" value="1"/>
</dbReference>
<proteinExistence type="predicted"/>
<accession>A0A7Z0D4L5</accession>
<gene>
    <name evidence="2" type="ORF">BJY26_003094</name>
</gene>
<organism evidence="2 3">
    <name type="scientific">Spelaeicoccus albus</name>
    <dbReference type="NCBI Taxonomy" id="1280376"/>
    <lineage>
        <taxon>Bacteria</taxon>
        <taxon>Bacillati</taxon>
        <taxon>Actinomycetota</taxon>
        <taxon>Actinomycetes</taxon>
        <taxon>Micrococcales</taxon>
        <taxon>Brevibacteriaceae</taxon>
        <taxon>Spelaeicoccus</taxon>
    </lineage>
</organism>